<keyword evidence="2" id="KW-1185">Reference proteome</keyword>
<dbReference type="AlphaFoldDB" id="A0A9P7Y9W3"/>
<name>A0A9P7Y9W3_9HELO</name>
<proteinExistence type="predicted"/>
<evidence type="ECO:0000313" key="1">
    <source>
        <dbReference type="EMBL" id="KAG9229145.1"/>
    </source>
</evidence>
<sequence length="109" mass="11996">MRLHCGCIVVALLLRCGRTVVFLRRCAVALCAVVMVTRRLVRLAAGRSRLGFSSFIGVAAEKKMRPSMIMVWKRLLCAMRIVCIVCAAPRTAVTGWEGETSLGTKRGEK</sequence>
<dbReference type="EMBL" id="MU251809">
    <property type="protein sequence ID" value="KAG9229145.1"/>
    <property type="molecule type" value="Genomic_DNA"/>
</dbReference>
<evidence type="ECO:0000313" key="2">
    <source>
        <dbReference type="Proteomes" id="UP000824998"/>
    </source>
</evidence>
<protein>
    <submittedName>
        <fullName evidence="1">Uncharacterized protein</fullName>
    </submittedName>
</protein>
<dbReference type="Proteomes" id="UP000824998">
    <property type="component" value="Unassembled WGS sequence"/>
</dbReference>
<organism evidence="1 2">
    <name type="scientific">Amylocarpus encephaloides</name>
    <dbReference type="NCBI Taxonomy" id="45428"/>
    <lineage>
        <taxon>Eukaryota</taxon>
        <taxon>Fungi</taxon>
        <taxon>Dikarya</taxon>
        <taxon>Ascomycota</taxon>
        <taxon>Pezizomycotina</taxon>
        <taxon>Leotiomycetes</taxon>
        <taxon>Helotiales</taxon>
        <taxon>Helotiales incertae sedis</taxon>
        <taxon>Amylocarpus</taxon>
    </lineage>
</organism>
<gene>
    <name evidence="1" type="ORF">BJ875DRAFT_475670</name>
</gene>
<comment type="caution">
    <text evidence="1">The sequence shown here is derived from an EMBL/GenBank/DDBJ whole genome shotgun (WGS) entry which is preliminary data.</text>
</comment>
<reference evidence="1" key="1">
    <citation type="journal article" date="2021" name="IMA Fungus">
        <title>Genomic characterization of three marine fungi, including Emericellopsis atlantica sp. nov. with signatures of a generalist lifestyle and marine biomass degradation.</title>
        <authorList>
            <person name="Hagestad O.C."/>
            <person name="Hou L."/>
            <person name="Andersen J.H."/>
            <person name="Hansen E.H."/>
            <person name="Altermark B."/>
            <person name="Li C."/>
            <person name="Kuhnert E."/>
            <person name="Cox R.J."/>
            <person name="Crous P.W."/>
            <person name="Spatafora J.W."/>
            <person name="Lail K."/>
            <person name="Amirebrahimi M."/>
            <person name="Lipzen A."/>
            <person name="Pangilinan J."/>
            <person name="Andreopoulos W."/>
            <person name="Hayes R.D."/>
            <person name="Ng V."/>
            <person name="Grigoriev I.V."/>
            <person name="Jackson S.A."/>
            <person name="Sutton T.D.S."/>
            <person name="Dobson A.D.W."/>
            <person name="Rama T."/>
        </authorList>
    </citation>
    <scope>NUCLEOTIDE SEQUENCE</scope>
    <source>
        <strain evidence="1">TRa018bII</strain>
    </source>
</reference>
<accession>A0A9P7Y9W3</accession>